<feature type="compositionally biased region" description="Basic residues" evidence="2">
    <location>
        <begin position="95"/>
        <end position="109"/>
    </location>
</feature>
<feature type="compositionally biased region" description="Basic and acidic residues" evidence="2">
    <location>
        <begin position="318"/>
        <end position="328"/>
    </location>
</feature>
<feature type="compositionally biased region" description="Polar residues" evidence="2">
    <location>
        <begin position="770"/>
        <end position="780"/>
    </location>
</feature>
<accession>A0A6P8IRI0</accession>
<sequence length="1901" mass="211215">METKRKIRRSRSLSDILKVCIPNIVEKENKEICKDEEKSVKATDCNGNEQKTVSLGIKELYKKNATSTTNDVAIAASSHVNNDQSKALLTATGPQKKKPSRKSHRRKRRATLADLSCIDILKPIPEMQEEEDEFNALSQTNLLFQRQFCKDSKVDQNDIGQEPRDVDDESGSGQRQSWRDEVRKEMQQWRDDFEKLPYPENTHNDIRPLNGANGESFELRIEPSKEKSDPNRTDLNVEEQDAQDDSDEDNDEDVESMELKEALSNYEIAYNVNEDENTNIFERLQTNYKKNRQRSDSLSSLTTKSSGSERSSSSVSPVDEKLLHEKMQTVEAPKRRRRFSTSDLHLRCLLHALPSISEEGKKNSFSSSGSSDSNESIPATDLMRRRSGSLPNILAFRQAIIIKPRNDTKVDGPKKKIDEEDDSSHKQQIKPEHREVTSLDQPQLTPNATASKTSNRRNSMSVIEDVRQKSLTDPASAQNGDLPDFPLSIEKNVSILENGVTKGSIESKNLVKALGQKMRASIRRRNSIASLKPWTGIVERSLRLSFPLLMDEENEDGTKDKVEEIQKKNTNSEADYKLFFSGHCKNQKKDNVSVVKGENLPDCQLHQDFTTSATGNCLVSGLESQQSRNSAFTQQKKRYGADKEKDLKTVEQIFEVVKNDHKKINESLTGEELEAPAKTSLLSKSANEMLQSRVSTFSRRSSVKEIPVSKPMKVLKSTSSQKGTLPPESPKLENKRKVPVGRALSNPLPKTSPSVNRPSSPLAFYEKNQGMKQESLSSWSVKEKLDKERPAKTSSSTRPSSPSAFYGKNQSIKQKSLSSWSVNETLDKERPAKTASSTRPPSPSAIVTKKKGAKQELPSSKSTNGKADAKTPSNRPPSPSNITRTNQGIKHEVATSNNSRGTLAKASLSRPPSPSALARKNQAIKQDSSSSKSAKGTTPAKETPPKTPLNRPSSPSAVDRKNRSMKQESSSPRNVKRTLDNETTPKTVSSCPPSPSAFTKSNHCTKEGSSSTISGKGINESKSSSKTPSKPSPKATAQASKRPSSPVTRKRNTKSPQVTRKASINSEFTEKKDVTTTVPNTPKDQGAPRRHSLISNMEEIPKDNSDRALEGIAPNVETSKTTNIEENVTSVPKKQVMEMEEKPIIERVSKEVKDRKPEKVKVSIADVSKVTPIENIQERPRERKTYVNVIRRPLSSSLVITVPASSPEKEKEDQRKQDKHFFSSGINQEEVSLTKKKEEKSNALSLDNSTDKSRYQELGKKQMNVDQNLDQGIERELDSFGSLLEEFENSPLQIKSSTNNDNLEQIKAQDNNESRTLNDAIPTEKRFAALSERYNAIMSKFGMLNETPSSERPTVATTSPTTTVVASPVPDNKSSQKLGVSLTVHENTNKARRSVLPLSEDRVSKVVAGSSVTEKNGIKVGMTLEKPEYKVKSCEVSIPESINTISNEEDCSPVLVEKSVGASFPVEPSLPLSENKATSAVVSKDNIRKDEIMLPVNEVNRVNTPVPDAGVRKGEVSTPYFDNIVRNNGDSLQVSEDKLSKRTTTTSDIDLLHSSFDGKQTKTSLDTPFSEENKEKSKSKSSTPILMSELPTFGSYSTPSVPIKVAVAKLSPLSSCQDASYLSIISKVDKEKDQKKENEGAENLKATLMKVEGKSVILQGKVPYIKQNVQSLIRPVEDPLMPTASHDDEETSALATDETFGALSENTKNSYELCRTTVIARLIDRKLGPRRKTSIVPTFAARTSKVFDDSEAGMKGIPFTMRHFNRYRDYIERVTLKSTVRTEALSIHDILHNLDTSLMEMELVSLCRECTKTLRTLDALGSLPSYLSPNTVIVNPSGTIKFRHLSTDVTIDELFLAPEHTKKFSSEKISTKTRARVEISNFSDVTFYGFFVHSVIKESKQ</sequence>
<feature type="region of interest" description="Disordered" evidence="2">
    <location>
        <begin position="1345"/>
        <end position="1376"/>
    </location>
</feature>
<gene>
    <name evidence="5" type="primary">LOC116304067</name>
</gene>
<feature type="compositionally biased region" description="Basic and acidic residues" evidence="2">
    <location>
        <begin position="217"/>
        <end position="232"/>
    </location>
</feature>
<keyword evidence="1" id="KW-0677">Repeat</keyword>
<feature type="region of interest" description="Disordered" evidence="2">
    <location>
        <begin position="358"/>
        <end position="384"/>
    </location>
</feature>
<dbReference type="Proteomes" id="UP000515163">
    <property type="component" value="Unplaced"/>
</dbReference>
<dbReference type="RefSeq" id="XP_031569584.1">
    <property type="nucleotide sequence ID" value="XM_031713724.1"/>
</dbReference>
<feature type="region of interest" description="Disordered" evidence="2">
    <location>
        <begin position="154"/>
        <end position="256"/>
    </location>
</feature>
<feature type="compositionally biased region" description="Basic and acidic residues" evidence="2">
    <location>
        <begin position="1232"/>
        <end position="1241"/>
    </location>
</feature>
<dbReference type="GO" id="GO:0032045">
    <property type="term" value="C:guanyl-nucleotide exchange factor complex"/>
    <property type="evidence" value="ECO:0007669"/>
    <property type="project" value="TreeGrafter"/>
</dbReference>
<feature type="region of interest" description="Disordered" evidence="2">
    <location>
        <begin position="1560"/>
        <end position="1583"/>
    </location>
</feature>
<feature type="compositionally biased region" description="Polar residues" evidence="2">
    <location>
        <begin position="981"/>
        <end position="1014"/>
    </location>
</feature>
<dbReference type="PANTHER" id="PTHR21560">
    <property type="entry name" value="VERY KIND PROTEIN"/>
    <property type="match status" value="1"/>
</dbReference>
<feature type="compositionally biased region" description="Acidic residues" evidence="2">
    <location>
        <begin position="236"/>
        <end position="256"/>
    </location>
</feature>
<feature type="compositionally biased region" description="Low complexity" evidence="2">
    <location>
        <begin position="296"/>
        <end position="317"/>
    </location>
</feature>
<evidence type="ECO:0000259" key="3">
    <source>
        <dbReference type="PROSITE" id="PS51377"/>
    </source>
</evidence>
<dbReference type="PROSITE" id="PS51377">
    <property type="entry name" value="KIND"/>
    <property type="match status" value="1"/>
</dbReference>
<feature type="compositionally biased region" description="Polar residues" evidence="2">
    <location>
        <begin position="1035"/>
        <end position="1047"/>
    </location>
</feature>
<feature type="compositionally biased region" description="Low complexity" evidence="2">
    <location>
        <begin position="903"/>
        <end position="920"/>
    </location>
</feature>
<feature type="compositionally biased region" description="Basic and acidic residues" evidence="2">
    <location>
        <begin position="1207"/>
        <end position="1221"/>
    </location>
</feature>
<dbReference type="GO" id="GO:0007264">
    <property type="term" value="P:small GTPase-mediated signal transduction"/>
    <property type="evidence" value="ECO:0007669"/>
    <property type="project" value="InterPro"/>
</dbReference>
<feature type="region of interest" description="Disordered" evidence="2">
    <location>
        <begin position="86"/>
        <end position="109"/>
    </location>
</feature>
<evidence type="ECO:0000313" key="5">
    <source>
        <dbReference type="RefSeq" id="XP_031569584.1"/>
    </source>
</evidence>
<feature type="compositionally biased region" description="Low complexity" evidence="2">
    <location>
        <begin position="1021"/>
        <end position="1034"/>
    </location>
</feature>
<evidence type="ECO:0000256" key="1">
    <source>
        <dbReference type="ARBA" id="ARBA00022737"/>
    </source>
</evidence>
<feature type="compositionally biased region" description="Low complexity" evidence="2">
    <location>
        <begin position="793"/>
        <end position="803"/>
    </location>
</feature>
<dbReference type="InterPro" id="IPR011019">
    <property type="entry name" value="KIND_dom"/>
</dbReference>
<dbReference type="GO" id="GO:0005085">
    <property type="term" value="F:guanyl-nucleotide exchange factor activity"/>
    <property type="evidence" value="ECO:0007669"/>
    <property type="project" value="InterPro"/>
</dbReference>
<dbReference type="GeneID" id="116304067"/>
<dbReference type="GO" id="GO:0043025">
    <property type="term" value="C:neuronal cell body"/>
    <property type="evidence" value="ECO:0007669"/>
    <property type="project" value="TreeGrafter"/>
</dbReference>
<feature type="compositionally biased region" description="Polar residues" evidence="2">
    <location>
        <begin position="880"/>
        <end position="901"/>
    </location>
</feature>
<feature type="compositionally biased region" description="Polar residues" evidence="2">
    <location>
        <begin position="1054"/>
        <end position="1067"/>
    </location>
</feature>
<organism evidence="4 5">
    <name type="scientific">Actinia tenebrosa</name>
    <name type="common">Australian red waratah sea anemone</name>
    <dbReference type="NCBI Taxonomy" id="6105"/>
    <lineage>
        <taxon>Eukaryota</taxon>
        <taxon>Metazoa</taxon>
        <taxon>Cnidaria</taxon>
        <taxon>Anthozoa</taxon>
        <taxon>Hexacorallia</taxon>
        <taxon>Actiniaria</taxon>
        <taxon>Actiniidae</taxon>
        <taxon>Actinia</taxon>
    </lineage>
</organism>
<dbReference type="OrthoDB" id="5990713at2759"/>
<dbReference type="GO" id="GO:0048814">
    <property type="term" value="P:regulation of dendrite morphogenesis"/>
    <property type="evidence" value="ECO:0007669"/>
    <property type="project" value="TreeGrafter"/>
</dbReference>
<feature type="compositionally biased region" description="Basic and acidic residues" evidence="2">
    <location>
        <begin position="154"/>
        <end position="164"/>
    </location>
</feature>
<feature type="compositionally biased region" description="Basic and acidic residues" evidence="2">
    <location>
        <begin position="405"/>
        <end position="437"/>
    </location>
</feature>
<feature type="compositionally biased region" description="Polar residues" evidence="2">
    <location>
        <begin position="923"/>
        <end position="934"/>
    </location>
</feature>
<feature type="compositionally biased region" description="Polar residues" evidence="2">
    <location>
        <begin position="748"/>
        <end position="759"/>
    </location>
</feature>
<feature type="compositionally biased region" description="Polar residues" evidence="2">
    <location>
        <begin position="438"/>
        <end position="460"/>
    </location>
</feature>
<keyword evidence="4" id="KW-1185">Reference proteome</keyword>
<feature type="region of interest" description="Disordered" evidence="2">
    <location>
        <begin position="287"/>
        <end position="337"/>
    </location>
</feature>
<proteinExistence type="predicted"/>
<evidence type="ECO:0000256" key="2">
    <source>
        <dbReference type="SAM" id="MobiDB-lite"/>
    </source>
</evidence>
<dbReference type="Gene3D" id="1.10.510.10">
    <property type="entry name" value="Transferase(Phosphotransferase) domain 1"/>
    <property type="match status" value="1"/>
</dbReference>
<feature type="compositionally biased region" description="Low complexity" evidence="2">
    <location>
        <begin position="363"/>
        <end position="376"/>
    </location>
</feature>
<feature type="compositionally biased region" description="Basic and acidic residues" evidence="2">
    <location>
        <begin position="177"/>
        <end position="206"/>
    </location>
</feature>
<dbReference type="GO" id="GO:0030425">
    <property type="term" value="C:dendrite"/>
    <property type="evidence" value="ECO:0007669"/>
    <property type="project" value="TreeGrafter"/>
</dbReference>
<feature type="compositionally biased region" description="Low complexity" evidence="2">
    <location>
        <begin position="1353"/>
        <end position="1370"/>
    </location>
</feature>
<dbReference type="InParanoid" id="A0A6P8IRI0"/>
<feature type="compositionally biased region" description="Basic and acidic residues" evidence="2">
    <location>
        <begin position="781"/>
        <end position="791"/>
    </location>
</feature>
<feature type="region of interest" description="Disordered" evidence="2">
    <location>
        <begin position="693"/>
        <end position="1108"/>
    </location>
</feature>
<feature type="compositionally biased region" description="Polar residues" evidence="2">
    <location>
        <begin position="808"/>
        <end position="824"/>
    </location>
</feature>
<dbReference type="InterPro" id="IPR029899">
    <property type="entry name" value="KNDC1"/>
</dbReference>
<evidence type="ECO:0000313" key="4">
    <source>
        <dbReference type="Proteomes" id="UP000515163"/>
    </source>
</evidence>
<protein>
    <submittedName>
        <fullName evidence="5">Uncharacterized protein LOC116304067</fullName>
    </submittedName>
</protein>
<reference evidence="5" key="1">
    <citation type="submission" date="2025-08" db="UniProtKB">
        <authorList>
            <consortium name="RefSeq"/>
        </authorList>
    </citation>
    <scope>IDENTIFICATION</scope>
    <source>
        <tissue evidence="5">Tentacle</tissue>
    </source>
</reference>
<feature type="region of interest" description="Disordered" evidence="2">
    <location>
        <begin position="405"/>
        <end position="460"/>
    </location>
</feature>
<dbReference type="PANTHER" id="PTHR21560:SF0">
    <property type="entry name" value="KINASE NON-CATALYTIC C-LOBE DOMAIN-CONTAINING PROTEIN 1"/>
    <property type="match status" value="1"/>
</dbReference>
<dbReference type="KEGG" id="aten:116304067"/>
<feature type="compositionally biased region" description="Basic and acidic residues" evidence="2">
    <location>
        <begin position="1099"/>
        <end position="1108"/>
    </location>
</feature>
<feature type="domain" description="KIND" evidence="3">
    <location>
        <begin position="1785"/>
        <end position="1901"/>
    </location>
</feature>
<name>A0A6P8IRI0_ACTTE</name>
<feature type="region of interest" description="Disordered" evidence="2">
    <location>
        <begin position="1201"/>
        <end position="1254"/>
    </location>
</feature>